<reference evidence="1" key="1">
    <citation type="submission" date="2021-02" db="EMBL/GenBank/DDBJ databases">
        <authorList>
            <person name="Dougan E. K."/>
            <person name="Rhodes N."/>
            <person name="Thang M."/>
            <person name="Chan C."/>
        </authorList>
    </citation>
    <scope>NUCLEOTIDE SEQUENCE</scope>
</reference>
<evidence type="ECO:0000313" key="1">
    <source>
        <dbReference type="EMBL" id="CAE8630515.1"/>
    </source>
</evidence>
<gene>
    <name evidence="1" type="ORF">PGLA2088_LOCUS1014</name>
</gene>
<feature type="non-terminal residue" evidence="1">
    <location>
        <position position="1"/>
    </location>
</feature>
<protein>
    <submittedName>
        <fullName evidence="1">Uncharacterized protein</fullName>
    </submittedName>
</protein>
<dbReference type="AlphaFoldDB" id="A0A813GZ04"/>
<sequence length="524" mass="55962">SVVRSRSAATVLRDDLTVSVSRVGVPNEAFWRKSGRDVLYPTPSIELTLRKRQALQPSFSAPSLKSSSRGGATVVMPRIKSPPAVSTPSSGRPVLAAVGGNMLISAASTARGEAWLGLLSGERRVEIPFGQIVESSDSEAYVQWYRSAEADATAEAHTRRERHTAQLRGELDARFSSSVVAPSPCQVWGHQCMELLGLLQTTSAESGAALFLKARLQLYMHLEAQGVAHTGLAALAEALSFRLGGVACAEELLTSPKGSKKLSFTGFAGAMALLNLDLAVLCGADEVQLFARLNPGGRGGIELDAVLHPRGRDPDPEAEAPEAAALEFAQAKWAVIAKWMGVAALRSVALRKERLRLGWTIPGESAMATSASPLGSQEFRATHNGFGSPDKGGRRKEPAMGHSEALLLQSAAHLRELDWPLRAIFSGAARGAASPPDGVKLVTREDFQKFFEDLQVADPELCAAPGLPAAIERSFDEALQLQVENTKIDGGLLYWSFKAALSSLTEDLGLNWDKLINTLMTPAL</sequence>
<proteinExistence type="predicted"/>
<dbReference type="Proteomes" id="UP000626109">
    <property type="component" value="Unassembled WGS sequence"/>
</dbReference>
<dbReference type="EMBL" id="CAJNNW010000754">
    <property type="protein sequence ID" value="CAE8630515.1"/>
    <property type="molecule type" value="Genomic_DNA"/>
</dbReference>
<evidence type="ECO:0000313" key="2">
    <source>
        <dbReference type="Proteomes" id="UP000626109"/>
    </source>
</evidence>
<organism evidence="1 2">
    <name type="scientific">Polarella glacialis</name>
    <name type="common">Dinoflagellate</name>
    <dbReference type="NCBI Taxonomy" id="89957"/>
    <lineage>
        <taxon>Eukaryota</taxon>
        <taxon>Sar</taxon>
        <taxon>Alveolata</taxon>
        <taxon>Dinophyceae</taxon>
        <taxon>Suessiales</taxon>
        <taxon>Suessiaceae</taxon>
        <taxon>Polarella</taxon>
    </lineage>
</organism>
<accession>A0A813GZ04</accession>
<comment type="caution">
    <text evidence="1">The sequence shown here is derived from an EMBL/GenBank/DDBJ whole genome shotgun (WGS) entry which is preliminary data.</text>
</comment>
<name>A0A813GZ04_POLGL</name>